<dbReference type="AlphaFoldDB" id="A0AAV3X6B1"/>
<evidence type="ECO:0000313" key="2">
    <source>
        <dbReference type="Proteomes" id="UP001050975"/>
    </source>
</evidence>
<reference evidence="1" key="1">
    <citation type="submission" date="2019-10" db="EMBL/GenBank/DDBJ databases">
        <title>Draft genome sequece of Microseira wollei NIES-4236.</title>
        <authorList>
            <person name="Yamaguchi H."/>
            <person name="Suzuki S."/>
            <person name="Kawachi M."/>
        </authorList>
    </citation>
    <scope>NUCLEOTIDE SEQUENCE</scope>
    <source>
        <strain evidence="1">NIES-4236</strain>
    </source>
</reference>
<gene>
    <name evidence="1" type="ORF">MiSe_31750</name>
</gene>
<comment type="caution">
    <text evidence="1">The sequence shown here is derived from an EMBL/GenBank/DDBJ whole genome shotgun (WGS) entry which is preliminary data.</text>
</comment>
<name>A0AAV3X6B1_9CYAN</name>
<accession>A0AAV3X6B1</accession>
<protein>
    <submittedName>
        <fullName evidence="1">Uncharacterized protein</fullName>
    </submittedName>
</protein>
<evidence type="ECO:0000313" key="1">
    <source>
        <dbReference type="EMBL" id="GET38417.1"/>
    </source>
</evidence>
<organism evidence="1 2">
    <name type="scientific">Microseira wollei NIES-4236</name>
    <dbReference type="NCBI Taxonomy" id="2530354"/>
    <lineage>
        <taxon>Bacteria</taxon>
        <taxon>Bacillati</taxon>
        <taxon>Cyanobacteriota</taxon>
        <taxon>Cyanophyceae</taxon>
        <taxon>Oscillatoriophycideae</taxon>
        <taxon>Aerosakkonematales</taxon>
        <taxon>Aerosakkonemataceae</taxon>
        <taxon>Microseira</taxon>
    </lineage>
</organism>
<keyword evidence="2" id="KW-1185">Reference proteome</keyword>
<proteinExistence type="predicted"/>
<sequence length="73" mass="8311">MCQETIAEPTLRIPRHLCGGEVNFPIDGNFHPFAPTLWELDRLMVLGADFRHASFVFTGECFHQGTPHDPLKF</sequence>
<dbReference type="EMBL" id="BLAY01000044">
    <property type="protein sequence ID" value="GET38417.1"/>
    <property type="molecule type" value="Genomic_DNA"/>
</dbReference>
<dbReference type="Proteomes" id="UP001050975">
    <property type="component" value="Unassembled WGS sequence"/>
</dbReference>